<protein>
    <submittedName>
        <fullName evidence="2">Uncharacterized protein</fullName>
    </submittedName>
</protein>
<evidence type="ECO:0000256" key="1">
    <source>
        <dbReference type="SAM" id="Phobius"/>
    </source>
</evidence>
<keyword evidence="1" id="KW-0472">Membrane</keyword>
<feature type="transmembrane region" description="Helical" evidence="1">
    <location>
        <begin position="129"/>
        <end position="146"/>
    </location>
</feature>
<feature type="transmembrane region" description="Helical" evidence="1">
    <location>
        <begin position="90"/>
        <end position="109"/>
    </location>
</feature>
<reference evidence="2" key="1">
    <citation type="journal article" date="2020" name="Nature">
        <title>Giant virus diversity and host interactions through global metagenomics.</title>
        <authorList>
            <person name="Schulz F."/>
            <person name="Roux S."/>
            <person name="Paez-Espino D."/>
            <person name="Jungbluth S."/>
            <person name="Walsh D.A."/>
            <person name="Denef V.J."/>
            <person name="McMahon K.D."/>
            <person name="Konstantinidis K.T."/>
            <person name="Eloe-Fadrosh E.A."/>
            <person name="Kyrpides N.C."/>
            <person name="Woyke T."/>
        </authorList>
    </citation>
    <scope>NUCLEOTIDE SEQUENCE</scope>
    <source>
        <strain evidence="2">GVMAG-M-3300021962-46</strain>
    </source>
</reference>
<keyword evidence="1" id="KW-1133">Transmembrane helix</keyword>
<accession>A0A6C0CQ62</accession>
<organism evidence="2">
    <name type="scientific">viral metagenome</name>
    <dbReference type="NCBI Taxonomy" id="1070528"/>
    <lineage>
        <taxon>unclassified sequences</taxon>
        <taxon>metagenomes</taxon>
        <taxon>organismal metagenomes</taxon>
    </lineage>
</organism>
<sequence length="149" mass="17087">MFEGTDLNSAYGMMETQNYNMVATQPTTPQFPAPPEMTQQGKPVRQMVSVQQPGEVPYQPPPVMFAKEPDLKTISSNSFWDRISEKRFEVLKVFMLSLIIVLAISMDHVCVHYLTNYISNSLLTYTQELLVRMSYPIAVLLVIWFLKSM</sequence>
<keyword evidence="1" id="KW-0812">Transmembrane</keyword>
<dbReference type="AlphaFoldDB" id="A0A6C0CQ62"/>
<dbReference type="EMBL" id="MN739479">
    <property type="protein sequence ID" value="QHT06986.1"/>
    <property type="molecule type" value="Genomic_DNA"/>
</dbReference>
<proteinExistence type="predicted"/>
<name>A0A6C0CQ62_9ZZZZ</name>
<evidence type="ECO:0000313" key="2">
    <source>
        <dbReference type="EMBL" id="QHT06986.1"/>
    </source>
</evidence>